<sequence>MVTATRRRTFSSTQITTEPSVEVQEETSGKRKSGPARSATTDTQRNKRRKRASLESTQETENDPQNETVEMAGQSEAETDAKALAHTKSNHFRFDDEEPELQLNLEAGEQKESFQEKEGDDDDSSDDDAPEVIDNSAQLSKIKSEARKLETTQKREEQKKREKRKKLDDLRKQQAKTSHKRKENPSDDLPSESTETLQGSTTHDVRRSALPALLPDDILNSVPVTRPLTLPVEEADTIHKKPKKLKFLDKAEKRPKDVKVGDVTIRILDRDTSQKKPKTSLPPKASRAGRNSKENWLKQARSTGSVNGLRRTKGSSSGFVRR</sequence>
<dbReference type="RefSeq" id="XP_033430093.1">
    <property type="nucleotide sequence ID" value="XM_033568098.1"/>
</dbReference>
<dbReference type="EMBL" id="SOSA01000155">
    <property type="protein sequence ID" value="THC95478.1"/>
    <property type="molecule type" value="Genomic_DNA"/>
</dbReference>
<evidence type="ECO:0008006" key="6">
    <source>
        <dbReference type="Google" id="ProtNLM"/>
    </source>
</evidence>
<dbReference type="OrthoDB" id="5423707at2759"/>
<dbReference type="Proteomes" id="UP000324241">
    <property type="component" value="Unassembled WGS sequence"/>
</dbReference>
<accession>A0A4S3JLC5</accession>
<dbReference type="GeneID" id="54326122"/>
<dbReference type="AlphaFoldDB" id="A0A4S3JLC5"/>
<feature type="compositionally biased region" description="Polar residues" evidence="1">
    <location>
        <begin position="10"/>
        <end position="19"/>
    </location>
</feature>
<dbReference type="GO" id="GO:0006364">
    <property type="term" value="P:rRNA processing"/>
    <property type="evidence" value="ECO:0007669"/>
    <property type="project" value="InterPro"/>
</dbReference>
<evidence type="ECO:0000313" key="5">
    <source>
        <dbReference type="Proteomes" id="UP000324241"/>
    </source>
</evidence>
<feature type="region of interest" description="Disordered" evidence="1">
    <location>
        <begin position="1"/>
        <end position="214"/>
    </location>
</feature>
<name>A0A4S3JLC5_9EURO</name>
<evidence type="ECO:0000313" key="3">
    <source>
        <dbReference type="EMBL" id="THC95478.1"/>
    </source>
</evidence>
<dbReference type="EMBL" id="QUQM01000001">
    <property type="protein sequence ID" value="KAA8650732.1"/>
    <property type="molecule type" value="Genomic_DNA"/>
</dbReference>
<feature type="compositionally biased region" description="Basic residues" evidence="1">
    <location>
        <begin position="173"/>
        <end position="182"/>
    </location>
</feature>
<keyword evidence="4" id="KW-1185">Reference proteome</keyword>
<comment type="caution">
    <text evidence="3">The sequence shown here is derived from an EMBL/GenBank/DDBJ whole genome shotgun (WGS) entry which is preliminary data.</text>
</comment>
<dbReference type="STRING" id="1220188.A0A4S3JLC5"/>
<dbReference type="GO" id="GO:0030515">
    <property type="term" value="F:snoRNA binding"/>
    <property type="evidence" value="ECO:0007669"/>
    <property type="project" value="InterPro"/>
</dbReference>
<reference evidence="3 4" key="1">
    <citation type="submission" date="2019-03" db="EMBL/GenBank/DDBJ databases">
        <title>The genome sequence of a newly discovered highly antifungal drug resistant Aspergillus species, Aspergillus tanneri NIH 1004.</title>
        <authorList>
            <person name="Mounaud S."/>
            <person name="Singh I."/>
            <person name="Joardar V."/>
            <person name="Pakala S."/>
            <person name="Pakala S."/>
            <person name="Venepally P."/>
            <person name="Hoover J."/>
            <person name="Nierman W."/>
            <person name="Chung J."/>
            <person name="Losada L."/>
        </authorList>
    </citation>
    <scope>NUCLEOTIDE SEQUENCE [LARGE SCALE GENOMIC DNA]</scope>
    <source>
        <strain evidence="3 4">NIH1004</strain>
    </source>
</reference>
<dbReference type="Proteomes" id="UP000308092">
    <property type="component" value="Unassembled WGS sequence"/>
</dbReference>
<evidence type="ECO:0000256" key="1">
    <source>
        <dbReference type="SAM" id="MobiDB-lite"/>
    </source>
</evidence>
<dbReference type="InterPro" id="IPR013268">
    <property type="entry name" value="UTP16"/>
</dbReference>
<dbReference type="Pfam" id="PF08297">
    <property type="entry name" value="U3_snoRNA_assoc"/>
    <property type="match status" value="1"/>
</dbReference>
<feature type="compositionally biased region" description="Acidic residues" evidence="1">
    <location>
        <begin position="118"/>
        <end position="131"/>
    </location>
</feature>
<gene>
    <name evidence="2" type="ORF">ATNIH1004_003420</name>
    <name evidence="3" type="ORF">EYZ11_005033</name>
</gene>
<evidence type="ECO:0000313" key="2">
    <source>
        <dbReference type="EMBL" id="KAA8650732.1"/>
    </source>
</evidence>
<evidence type="ECO:0000313" key="4">
    <source>
        <dbReference type="Proteomes" id="UP000308092"/>
    </source>
</evidence>
<feature type="compositionally biased region" description="Basic and acidic residues" evidence="1">
    <location>
        <begin position="142"/>
        <end position="172"/>
    </location>
</feature>
<dbReference type="VEuPathDB" id="FungiDB:EYZ11_005033"/>
<proteinExistence type="predicted"/>
<feature type="compositionally biased region" description="Basic and acidic residues" evidence="1">
    <location>
        <begin position="108"/>
        <end position="117"/>
    </location>
</feature>
<feature type="compositionally biased region" description="Polar residues" evidence="1">
    <location>
        <begin position="191"/>
        <end position="202"/>
    </location>
</feature>
<reference evidence="2 5" key="2">
    <citation type="submission" date="2019-08" db="EMBL/GenBank/DDBJ databases">
        <title>The genome sequence of a newly discovered highly antifungal drug resistant Aspergillus species, Aspergillus tanneri NIH 1004.</title>
        <authorList>
            <person name="Mounaud S."/>
            <person name="Singh I."/>
            <person name="Joardar V."/>
            <person name="Pakala S."/>
            <person name="Pakala S."/>
            <person name="Venepally P."/>
            <person name="Chung J.K."/>
            <person name="Losada L."/>
            <person name="Nierman W.C."/>
        </authorList>
    </citation>
    <scope>NUCLEOTIDE SEQUENCE [LARGE SCALE GENOMIC DNA]</scope>
    <source>
        <strain evidence="2 5">NIH1004</strain>
    </source>
</reference>
<protein>
    <recommendedName>
        <fullName evidence="6">Immediate-early protein</fullName>
    </recommendedName>
</protein>
<organism evidence="3 4">
    <name type="scientific">Aspergillus tanneri</name>
    <dbReference type="NCBI Taxonomy" id="1220188"/>
    <lineage>
        <taxon>Eukaryota</taxon>
        <taxon>Fungi</taxon>
        <taxon>Dikarya</taxon>
        <taxon>Ascomycota</taxon>
        <taxon>Pezizomycotina</taxon>
        <taxon>Eurotiomycetes</taxon>
        <taxon>Eurotiomycetidae</taxon>
        <taxon>Eurotiales</taxon>
        <taxon>Aspergillaceae</taxon>
        <taxon>Aspergillus</taxon>
        <taxon>Aspergillus subgen. Circumdati</taxon>
    </lineage>
</organism>
<feature type="region of interest" description="Disordered" evidence="1">
    <location>
        <begin position="269"/>
        <end position="322"/>
    </location>
</feature>